<proteinExistence type="predicted"/>
<accession>A0A8S1RI07</accession>
<keyword evidence="2" id="KW-0472">Membrane</keyword>
<gene>
    <name evidence="3" type="ORF">PSON_ATCC_30995.1.T1830034</name>
</gene>
<feature type="transmembrane region" description="Helical" evidence="2">
    <location>
        <begin position="92"/>
        <end position="108"/>
    </location>
</feature>
<keyword evidence="4" id="KW-1185">Reference proteome</keyword>
<feature type="coiled-coil region" evidence="1">
    <location>
        <begin position="258"/>
        <end position="315"/>
    </location>
</feature>
<protein>
    <submittedName>
        <fullName evidence="3">Uncharacterized protein</fullName>
    </submittedName>
</protein>
<name>A0A8S1RI07_9CILI</name>
<organism evidence="3 4">
    <name type="scientific">Paramecium sonneborni</name>
    <dbReference type="NCBI Taxonomy" id="65129"/>
    <lineage>
        <taxon>Eukaryota</taxon>
        <taxon>Sar</taxon>
        <taxon>Alveolata</taxon>
        <taxon>Ciliophora</taxon>
        <taxon>Intramacronucleata</taxon>
        <taxon>Oligohymenophorea</taxon>
        <taxon>Peniculida</taxon>
        <taxon>Parameciidae</taxon>
        <taxon>Paramecium</taxon>
    </lineage>
</organism>
<feature type="transmembrane region" description="Helical" evidence="2">
    <location>
        <begin position="586"/>
        <end position="604"/>
    </location>
</feature>
<evidence type="ECO:0000313" key="3">
    <source>
        <dbReference type="EMBL" id="CAD8128101.1"/>
    </source>
</evidence>
<sequence>MQQLQSKMNEIFEFTISLPKEVQSKGWLSKQSIIKINDQYKEFSYLLMKKQPNPQLKQDNNSILQKMYFQMTEYLTTQFIQQLNLQQQNESVYLNAIFAPIIIAIAIVDNDFPRCNSKIPLINLKLISKIFQNASQTVQTIKQFPKLLLQRQIQEKDLCLFQESLEILQSLMSQQEAVTIIQNQELYLIIRQCYVMQQCFEFMENLRIENNHILQLNDNKKYEDQWKQIGTRYASKKNKEDIIQIQNQEMLDKFGIDFNAWQLNLQIQENEIKKIKRLENEQLWKDKRNEKQLQKQVIQKENQEILRENEEQYKQNQAIKEHEKQKKAQEFRERQQQKAFSFVMMKQQQKCEQQDMRKNQSQIIKQRSEILSIQKLDLKMKKIMLKNIDKIEQIVQEDMKKRNKVIDKKKKKRKEFGKRHKIYQQNKVKCYIRKNQFFNNQKIIKDQKKIHIIRKYWSRRINQTYIYKLVIYLIQNFDQLLFKISCITTIKLYLYFCVIIINNFILIFKMETLNNRKTQSIEQEAIHYPLDSQKSEETCQRNLKEVAMPKISAILIENNDLPHEIPTGQPIYVCTKCKKELRSLKILYSFASMLLLGFILGRIIPQFIYDGCFISAILWACSSAFYILNLILYCLCITKRPIFNLTIWIFGNCLIFLLDLVATIIALGTPMYSKICEKSQWKNEQDDCQIKKQIKDTFSIIYITFLLAIGIIHGCLCYKGYQIRKLYKFQQKLSNSVPSSTQIQF</sequence>
<evidence type="ECO:0000313" key="4">
    <source>
        <dbReference type="Proteomes" id="UP000692954"/>
    </source>
</evidence>
<feature type="transmembrane region" description="Helical" evidence="2">
    <location>
        <begin position="492"/>
        <end position="508"/>
    </location>
</feature>
<reference evidence="3" key="1">
    <citation type="submission" date="2021-01" db="EMBL/GenBank/DDBJ databases">
        <authorList>
            <consortium name="Genoscope - CEA"/>
            <person name="William W."/>
        </authorList>
    </citation>
    <scope>NUCLEOTIDE SEQUENCE</scope>
</reference>
<keyword evidence="2" id="KW-0812">Transmembrane</keyword>
<evidence type="ECO:0000256" key="2">
    <source>
        <dbReference type="SAM" id="Phobius"/>
    </source>
</evidence>
<feature type="transmembrane region" description="Helical" evidence="2">
    <location>
        <begin position="700"/>
        <end position="721"/>
    </location>
</feature>
<feature type="transmembrane region" description="Helical" evidence="2">
    <location>
        <begin position="647"/>
        <end position="668"/>
    </location>
</feature>
<keyword evidence="1" id="KW-0175">Coiled coil</keyword>
<keyword evidence="2" id="KW-1133">Transmembrane helix</keyword>
<comment type="caution">
    <text evidence="3">The sequence shown here is derived from an EMBL/GenBank/DDBJ whole genome shotgun (WGS) entry which is preliminary data.</text>
</comment>
<feature type="transmembrane region" description="Helical" evidence="2">
    <location>
        <begin position="616"/>
        <end position="635"/>
    </location>
</feature>
<evidence type="ECO:0000256" key="1">
    <source>
        <dbReference type="SAM" id="Coils"/>
    </source>
</evidence>
<dbReference type="AlphaFoldDB" id="A0A8S1RI07"/>
<dbReference type="EMBL" id="CAJJDN010000183">
    <property type="protein sequence ID" value="CAD8128101.1"/>
    <property type="molecule type" value="Genomic_DNA"/>
</dbReference>
<dbReference type="Proteomes" id="UP000692954">
    <property type="component" value="Unassembled WGS sequence"/>
</dbReference>